<dbReference type="Proteomes" id="UP000614601">
    <property type="component" value="Unassembled WGS sequence"/>
</dbReference>
<evidence type="ECO:0000256" key="1">
    <source>
        <dbReference type="SAM" id="SignalP"/>
    </source>
</evidence>
<protein>
    <submittedName>
        <fullName evidence="2">Uncharacterized protein</fullName>
    </submittedName>
</protein>
<name>A0A811KB28_9BILA</name>
<gene>
    <name evidence="2" type="ORF">BOKJ2_LOCUS4783</name>
</gene>
<organism evidence="2 3">
    <name type="scientific">Bursaphelenchus okinawaensis</name>
    <dbReference type="NCBI Taxonomy" id="465554"/>
    <lineage>
        <taxon>Eukaryota</taxon>
        <taxon>Metazoa</taxon>
        <taxon>Ecdysozoa</taxon>
        <taxon>Nematoda</taxon>
        <taxon>Chromadorea</taxon>
        <taxon>Rhabditida</taxon>
        <taxon>Tylenchina</taxon>
        <taxon>Tylenchomorpha</taxon>
        <taxon>Aphelenchoidea</taxon>
        <taxon>Aphelenchoididae</taxon>
        <taxon>Bursaphelenchus</taxon>
    </lineage>
</organism>
<dbReference type="Proteomes" id="UP000783686">
    <property type="component" value="Unassembled WGS sequence"/>
</dbReference>
<dbReference type="EMBL" id="CAJFCW020000002">
    <property type="protein sequence ID" value="CAG9098502.1"/>
    <property type="molecule type" value="Genomic_DNA"/>
</dbReference>
<feature type="signal peptide" evidence="1">
    <location>
        <begin position="1"/>
        <end position="28"/>
    </location>
</feature>
<feature type="chain" id="PRO_5036221018" evidence="1">
    <location>
        <begin position="29"/>
        <end position="95"/>
    </location>
</feature>
<sequence>MNSAYLSLGGSCLAFAVLVMCFTGSAEAQDLEYYPVRNQAAFYFRPRPAPYDVSAELGGRVELPVGWNRRFGKRGQRLRRVAVLDSLGGRDFLIR</sequence>
<reference evidence="2" key="1">
    <citation type="submission" date="2020-09" db="EMBL/GenBank/DDBJ databases">
        <authorList>
            <person name="Kikuchi T."/>
        </authorList>
    </citation>
    <scope>NUCLEOTIDE SEQUENCE</scope>
    <source>
        <strain evidence="2">SH1</strain>
    </source>
</reference>
<keyword evidence="1" id="KW-0732">Signal</keyword>
<proteinExistence type="predicted"/>
<accession>A0A811KB28</accession>
<keyword evidence="3" id="KW-1185">Reference proteome</keyword>
<comment type="caution">
    <text evidence="2">The sequence shown here is derived from an EMBL/GenBank/DDBJ whole genome shotgun (WGS) entry which is preliminary data.</text>
</comment>
<evidence type="ECO:0000313" key="2">
    <source>
        <dbReference type="EMBL" id="CAD5212982.1"/>
    </source>
</evidence>
<dbReference type="EMBL" id="CAJFDH010000002">
    <property type="protein sequence ID" value="CAD5212982.1"/>
    <property type="molecule type" value="Genomic_DNA"/>
</dbReference>
<evidence type="ECO:0000313" key="3">
    <source>
        <dbReference type="Proteomes" id="UP000614601"/>
    </source>
</evidence>
<dbReference type="OrthoDB" id="10473522at2759"/>
<dbReference type="AlphaFoldDB" id="A0A811KB28"/>